<evidence type="ECO:0000256" key="2">
    <source>
        <dbReference type="ARBA" id="ARBA00022603"/>
    </source>
</evidence>
<evidence type="ECO:0000259" key="9">
    <source>
        <dbReference type="Pfam" id="PF07669"/>
    </source>
</evidence>
<evidence type="ECO:0000256" key="4">
    <source>
        <dbReference type="ARBA" id="ARBA00022691"/>
    </source>
</evidence>
<evidence type="ECO:0000256" key="8">
    <source>
        <dbReference type="SAM" id="Phobius"/>
    </source>
</evidence>
<keyword evidence="3 11" id="KW-0808">Transferase</keyword>
<dbReference type="Gene3D" id="3.40.50.150">
    <property type="entry name" value="Vaccinia Virus protein VP39"/>
    <property type="match status" value="1"/>
</dbReference>
<dbReference type="InterPro" id="IPR002052">
    <property type="entry name" value="DNA_methylase_N6_adenine_CS"/>
</dbReference>
<dbReference type="InterPro" id="IPR025931">
    <property type="entry name" value="TaqI_C"/>
</dbReference>
<gene>
    <name evidence="11" type="ORF">SAMN03080606_00569</name>
</gene>
<evidence type="ECO:0000256" key="1">
    <source>
        <dbReference type="ARBA" id="ARBA00011900"/>
    </source>
</evidence>
<name>A0A1G5BZ37_9FIRM</name>
<dbReference type="EC" id="2.1.1.72" evidence="1"/>
<dbReference type="PANTHER" id="PTHR33841:SF6">
    <property type="entry name" value="TYPE II METHYLTRANSFERASE M.HINDII"/>
    <property type="match status" value="1"/>
</dbReference>
<dbReference type="InterPro" id="IPR011639">
    <property type="entry name" value="MethylTrfase_TaqI-like_dom"/>
</dbReference>
<evidence type="ECO:0000256" key="6">
    <source>
        <dbReference type="ARBA" id="ARBA00023125"/>
    </source>
</evidence>
<dbReference type="GO" id="GO:0009007">
    <property type="term" value="F:site-specific DNA-methyltransferase (adenine-specific) activity"/>
    <property type="evidence" value="ECO:0007669"/>
    <property type="project" value="UniProtKB-EC"/>
</dbReference>
<dbReference type="OrthoDB" id="9815272at2"/>
<dbReference type="GO" id="GO:0032259">
    <property type="term" value="P:methylation"/>
    <property type="evidence" value="ECO:0007669"/>
    <property type="project" value="UniProtKB-KW"/>
</dbReference>
<keyword evidence="2 11" id="KW-0489">Methyltransferase</keyword>
<dbReference type="Proteomes" id="UP000198636">
    <property type="component" value="Unassembled WGS sequence"/>
</dbReference>
<dbReference type="PRINTS" id="PR00507">
    <property type="entry name" value="N12N6MTFRASE"/>
</dbReference>
<feature type="domain" description="TaqI-like C-terminal specificity" evidence="10">
    <location>
        <begin position="576"/>
        <end position="684"/>
    </location>
</feature>
<dbReference type="GO" id="GO:0003677">
    <property type="term" value="F:DNA binding"/>
    <property type="evidence" value="ECO:0007669"/>
    <property type="project" value="UniProtKB-KW"/>
</dbReference>
<dbReference type="Pfam" id="PF07669">
    <property type="entry name" value="Eco57I"/>
    <property type="match status" value="1"/>
</dbReference>
<dbReference type="AlphaFoldDB" id="A0A1G5BZ37"/>
<dbReference type="PANTHER" id="PTHR33841">
    <property type="entry name" value="DNA METHYLTRANSFERASE YEEA-RELATED"/>
    <property type="match status" value="1"/>
</dbReference>
<comment type="catalytic activity">
    <reaction evidence="7">
        <text>a 2'-deoxyadenosine in DNA + S-adenosyl-L-methionine = an N(6)-methyl-2'-deoxyadenosine in DNA + S-adenosyl-L-homocysteine + H(+)</text>
        <dbReference type="Rhea" id="RHEA:15197"/>
        <dbReference type="Rhea" id="RHEA-COMP:12418"/>
        <dbReference type="Rhea" id="RHEA-COMP:12419"/>
        <dbReference type="ChEBI" id="CHEBI:15378"/>
        <dbReference type="ChEBI" id="CHEBI:57856"/>
        <dbReference type="ChEBI" id="CHEBI:59789"/>
        <dbReference type="ChEBI" id="CHEBI:90615"/>
        <dbReference type="ChEBI" id="CHEBI:90616"/>
        <dbReference type="EC" id="2.1.1.72"/>
    </reaction>
</comment>
<keyword evidence="8" id="KW-0812">Transmembrane</keyword>
<keyword evidence="8" id="KW-1133">Transmembrane helix</keyword>
<protein>
    <recommendedName>
        <fullName evidence="1">site-specific DNA-methyltransferase (adenine-specific)</fullName>
        <ecNumber evidence="1">2.1.1.72</ecNumber>
    </recommendedName>
</protein>
<evidence type="ECO:0000256" key="7">
    <source>
        <dbReference type="ARBA" id="ARBA00047942"/>
    </source>
</evidence>
<keyword evidence="8" id="KW-0472">Membrane</keyword>
<dbReference type="GO" id="GO:0009307">
    <property type="term" value="P:DNA restriction-modification system"/>
    <property type="evidence" value="ECO:0007669"/>
    <property type="project" value="UniProtKB-KW"/>
</dbReference>
<keyword evidence="4" id="KW-0949">S-adenosyl-L-methionine</keyword>
<dbReference type="RefSeq" id="WP_091539728.1">
    <property type="nucleotide sequence ID" value="NZ_FMUS01000002.1"/>
</dbReference>
<evidence type="ECO:0000256" key="3">
    <source>
        <dbReference type="ARBA" id="ARBA00022679"/>
    </source>
</evidence>
<reference evidence="11 12" key="1">
    <citation type="submission" date="2016-10" db="EMBL/GenBank/DDBJ databases">
        <authorList>
            <person name="de Groot N.N."/>
        </authorList>
    </citation>
    <scope>NUCLEOTIDE SEQUENCE [LARGE SCALE GENOMIC DNA]</scope>
    <source>
        <strain evidence="11 12">DSM 18978</strain>
    </source>
</reference>
<feature type="transmembrane region" description="Helical" evidence="8">
    <location>
        <begin position="645"/>
        <end position="662"/>
    </location>
</feature>
<organism evidence="11 12">
    <name type="scientific">Alkaliphilus peptidifermentans DSM 18978</name>
    <dbReference type="NCBI Taxonomy" id="1120976"/>
    <lineage>
        <taxon>Bacteria</taxon>
        <taxon>Bacillati</taxon>
        <taxon>Bacillota</taxon>
        <taxon>Clostridia</taxon>
        <taxon>Peptostreptococcales</taxon>
        <taxon>Natronincolaceae</taxon>
        <taxon>Alkaliphilus</taxon>
    </lineage>
</organism>
<dbReference type="STRING" id="1120976.SAMN03080606_00569"/>
<dbReference type="Pfam" id="PF12950">
    <property type="entry name" value="TaqI_C"/>
    <property type="match status" value="1"/>
</dbReference>
<evidence type="ECO:0000313" key="11">
    <source>
        <dbReference type="EMBL" id="SCX95465.1"/>
    </source>
</evidence>
<dbReference type="CDD" id="cd02440">
    <property type="entry name" value="AdoMet_MTases"/>
    <property type="match status" value="1"/>
</dbReference>
<dbReference type="SUPFAM" id="SSF53335">
    <property type="entry name" value="S-adenosyl-L-methionine-dependent methyltransferases"/>
    <property type="match status" value="1"/>
</dbReference>
<accession>A0A1G5BZ37</accession>
<dbReference type="InterPro" id="IPR050953">
    <property type="entry name" value="N4_N6_ade-DNA_methylase"/>
</dbReference>
<dbReference type="EMBL" id="FMUS01000002">
    <property type="protein sequence ID" value="SCX95465.1"/>
    <property type="molecule type" value="Genomic_DNA"/>
</dbReference>
<keyword evidence="5" id="KW-0680">Restriction system</keyword>
<sequence length="749" mass="88167">MVRRFQEACKEFLKDSMKDVQLLDTEKLLWIYLNIYYIYIPQRTTNISRSSFLKQLNDSIYFEGYTNLFSDISQEIYDKLNDFAFLDEYAYGDIKHIDLKELESLYEGLLMEKHRSNTGTYYTPQSIVSIMVYKTLEAIVEDTDIGDAVIKDTAIKDIILAKQLTIEKQYGKILLEKLLSIRVIDIACGGGVFLRELLKLLTKIIKNLYDFLNIEIEVWQIKRKLLEESIFGIDIQGNTVALCKLLFLIELKQENNYIEDEIKLNIVKADGLQLRNINGGAINNSFDIVIGNPPYIGERGNKEIFDNIKKTNFGHRFYEGKMDYFYYFIYKAYELLKPKGFMMFITTNYFVTADGAAKLRCFFKEHMSFKWIVNFNEVNLFKEAKGQHNLIFLAEKFPNKNRRIEIISLNNKKLKMDIIEKVLLDEVNEAGISRTLLVEQGQIYNYNGNMLINREMLTDKIFEKIQKAANYSLGELCNINQGIVSGADRLNSKWGEKLQIQEDISTGIFVLKNEEIHRKGLDSPMYKPLLKDFYKNSNIRKYSIVKPNDLKILYINDNNVENIEEYPHVFQHLLRFKGQLIERREVKNKVRKWYSLQWPRQVHIFEGEKIVSPQRAKENTFAYHKGSFYASADVYFISKNNNVSLMYLLGILNSSLMYFWLFHRGKRKGEQLELYATPLKAIPIVYSESSFKLETERFVEKICNNNFDDSLLEDYLKIIDENIFSLYQLNDEERETIRKFVRDRRKTND</sequence>
<evidence type="ECO:0000259" key="10">
    <source>
        <dbReference type="Pfam" id="PF12950"/>
    </source>
</evidence>
<dbReference type="PROSITE" id="PS00092">
    <property type="entry name" value="N6_MTASE"/>
    <property type="match status" value="1"/>
</dbReference>
<proteinExistence type="predicted"/>
<evidence type="ECO:0000313" key="12">
    <source>
        <dbReference type="Proteomes" id="UP000198636"/>
    </source>
</evidence>
<keyword evidence="12" id="KW-1185">Reference proteome</keyword>
<evidence type="ECO:0000256" key="5">
    <source>
        <dbReference type="ARBA" id="ARBA00022747"/>
    </source>
</evidence>
<dbReference type="InterPro" id="IPR029063">
    <property type="entry name" value="SAM-dependent_MTases_sf"/>
</dbReference>
<keyword evidence="6" id="KW-0238">DNA-binding</keyword>
<feature type="domain" description="Type II methyltransferase M.TaqI-like" evidence="9">
    <location>
        <begin position="229"/>
        <end position="381"/>
    </location>
</feature>